<dbReference type="Pfam" id="PF00440">
    <property type="entry name" value="TetR_N"/>
    <property type="match status" value="1"/>
</dbReference>
<dbReference type="GO" id="GO:0003700">
    <property type="term" value="F:DNA-binding transcription factor activity"/>
    <property type="evidence" value="ECO:0007669"/>
    <property type="project" value="TreeGrafter"/>
</dbReference>
<gene>
    <name evidence="6" type="ORF">GKIL_2532</name>
</gene>
<dbReference type="Gene3D" id="1.10.357.10">
    <property type="entry name" value="Tetracycline Repressor, domain 2"/>
    <property type="match status" value="1"/>
</dbReference>
<dbReference type="GO" id="GO:0000976">
    <property type="term" value="F:transcription cis-regulatory region binding"/>
    <property type="evidence" value="ECO:0007669"/>
    <property type="project" value="TreeGrafter"/>
</dbReference>
<keyword evidence="2" id="KW-0233">DNA recombination</keyword>
<reference evidence="6 7" key="1">
    <citation type="journal article" date="2013" name="PLoS ONE">
        <title>Cultivation and Complete Genome Sequencing of Gloeobacter kilaueensis sp. nov., from a Lava Cave in Kilauea Caldera, Hawai'i.</title>
        <authorList>
            <person name="Saw J.H."/>
            <person name="Schatz M."/>
            <person name="Brown M.V."/>
            <person name="Kunkel D.D."/>
            <person name="Foster J.S."/>
            <person name="Shick H."/>
            <person name="Christensen S."/>
            <person name="Hou S."/>
            <person name="Wan X."/>
            <person name="Donachie S.P."/>
        </authorList>
    </citation>
    <scope>NUCLEOTIDE SEQUENCE [LARGE SCALE GENOMIC DNA]</scope>
    <source>
        <strain evidence="7">JS</strain>
    </source>
</reference>
<evidence type="ECO:0000259" key="5">
    <source>
        <dbReference type="PROSITE" id="PS50977"/>
    </source>
</evidence>
<keyword evidence="7" id="KW-1185">Reference proteome</keyword>
<dbReference type="Gene3D" id="1.10.443.10">
    <property type="entry name" value="Intergrase catalytic core"/>
    <property type="match status" value="1"/>
</dbReference>
<evidence type="ECO:0000256" key="1">
    <source>
        <dbReference type="ARBA" id="ARBA00023125"/>
    </source>
</evidence>
<dbReference type="InterPro" id="IPR001647">
    <property type="entry name" value="HTH_TetR"/>
</dbReference>
<dbReference type="SUPFAM" id="SSF56349">
    <property type="entry name" value="DNA breaking-rejoining enzymes"/>
    <property type="match status" value="1"/>
</dbReference>
<evidence type="ECO:0000256" key="3">
    <source>
        <dbReference type="PROSITE-ProRule" id="PRU00335"/>
    </source>
</evidence>
<dbReference type="PANTHER" id="PTHR30055">
    <property type="entry name" value="HTH-TYPE TRANSCRIPTIONAL REGULATOR RUTR"/>
    <property type="match status" value="1"/>
</dbReference>
<dbReference type="GO" id="GO:0006310">
    <property type="term" value="P:DNA recombination"/>
    <property type="evidence" value="ECO:0007669"/>
    <property type="project" value="UniProtKB-KW"/>
</dbReference>
<evidence type="ECO:0000313" key="7">
    <source>
        <dbReference type="Proteomes" id="UP000017396"/>
    </source>
</evidence>
<dbReference type="PATRIC" id="fig|1183438.3.peg.2494"/>
<dbReference type="OrthoDB" id="277085at2"/>
<dbReference type="InterPro" id="IPR013762">
    <property type="entry name" value="Integrase-like_cat_sf"/>
</dbReference>
<dbReference type="SUPFAM" id="SSF46689">
    <property type="entry name" value="Homeodomain-like"/>
    <property type="match status" value="1"/>
</dbReference>
<dbReference type="eggNOG" id="COG1309">
    <property type="taxonomic scope" value="Bacteria"/>
</dbReference>
<dbReference type="RefSeq" id="WP_023173964.1">
    <property type="nucleotide sequence ID" value="NC_022600.1"/>
</dbReference>
<dbReference type="EMBL" id="CP003587">
    <property type="protein sequence ID" value="AGY58778.1"/>
    <property type="molecule type" value="Genomic_DNA"/>
</dbReference>
<protein>
    <submittedName>
        <fullName evidence="6">TetR family transcriptional regulator</fullName>
    </submittedName>
</protein>
<name>U5QIR1_GLOK1</name>
<feature type="region of interest" description="Disordered" evidence="4">
    <location>
        <begin position="115"/>
        <end position="138"/>
    </location>
</feature>
<dbReference type="STRING" id="1183438.GKIL_2532"/>
<feature type="DNA-binding region" description="H-T-H motif" evidence="3">
    <location>
        <begin position="31"/>
        <end position="50"/>
    </location>
</feature>
<dbReference type="GO" id="GO:0015074">
    <property type="term" value="P:DNA integration"/>
    <property type="evidence" value="ECO:0007669"/>
    <property type="project" value="InterPro"/>
</dbReference>
<dbReference type="KEGG" id="glj:GKIL_2532"/>
<dbReference type="eggNOG" id="COG4974">
    <property type="taxonomic scope" value="Bacteria"/>
</dbReference>
<dbReference type="InterPro" id="IPR009057">
    <property type="entry name" value="Homeodomain-like_sf"/>
</dbReference>
<evidence type="ECO:0000256" key="4">
    <source>
        <dbReference type="SAM" id="MobiDB-lite"/>
    </source>
</evidence>
<accession>U5QIR1</accession>
<feature type="domain" description="HTH tetR-type" evidence="5">
    <location>
        <begin position="8"/>
        <end position="68"/>
    </location>
</feature>
<dbReference type="PANTHER" id="PTHR30055:SF226">
    <property type="entry name" value="HTH-TYPE TRANSCRIPTIONAL REGULATOR PKSA"/>
    <property type="match status" value="1"/>
</dbReference>
<evidence type="ECO:0000313" key="6">
    <source>
        <dbReference type="EMBL" id="AGY58778.1"/>
    </source>
</evidence>
<dbReference type="InterPro" id="IPR011010">
    <property type="entry name" value="DNA_brk_join_enz"/>
</dbReference>
<dbReference type="InterPro" id="IPR050109">
    <property type="entry name" value="HTH-type_TetR-like_transc_reg"/>
</dbReference>
<keyword evidence="1 3" id="KW-0238">DNA-binding</keyword>
<dbReference type="PRINTS" id="PR00455">
    <property type="entry name" value="HTHTETR"/>
</dbReference>
<dbReference type="Proteomes" id="UP000017396">
    <property type="component" value="Chromosome"/>
</dbReference>
<dbReference type="HOGENOM" id="CLU_656742_0_0_3"/>
<dbReference type="AlphaFoldDB" id="U5QIR1"/>
<organism evidence="6 7">
    <name type="scientific">Gloeobacter kilaueensis (strain ATCC BAA-2537 / CCAP 1431/1 / ULC 316 / JS1)</name>
    <dbReference type="NCBI Taxonomy" id="1183438"/>
    <lineage>
        <taxon>Bacteria</taxon>
        <taxon>Bacillati</taxon>
        <taxon>Cyanobacteriota</taxon>
        <taxon>Cyanophyceae</taxon>
        <taxon>Gloeobacterales</taxon>
        <taxon>Gloeobacteraceae</taxon>
        <taxon>Gloeobacter</taxon>
    </lineage>
</organism>
<proteinExistence type="predicted"/>
<dbReference type="PROSITE" id="PS50977">
    <property type="entry name" value="HTH_TETR_2"/>
    <property type="match status" value="1"/>
</dbReference>
<evidence type="ECO:0000256" key="2">
    <source>
        <dbReference type="ARBA" id="ARBA00023172"/>
    </source>
</evidence>
<sequence length="378" mass="42153">MAQLQPRTPARERLIRSASALFALQGVRETTTRQIAERAGVNEVTLFRQFGNKQGLLLALIEESNLFDVLRVAPALLPVSRPQLRDYIEARLSAFEQLPEFVLSLVAETADPTAIERQTPSRQIPDDPANQSDPSPSARRADLLDTLLLGWTFKKWLGIATGPQQGRADFLESVAGLFEQSTSALLPDDGQPPVHELSAAFVHRLLDSARKSSPQDYALLYVLFAAGLSAAEVSALQRTDWIGESDRQLLQVGNRQVPLNRQILGKRYGSSTHNPLSRWLKSRRDQQNALFLNEVARPLSVQEVQFRWEVCIQKIVAATESAPTVEQAQQTWRVEMLLRGIDLDTLAILSGQTPEQLQPFARRAREKLALEKALQLDG</sequence>